<dbReference type="GO" id="GO:0003700">
    <property type="term" value="F:DNA-binding transcription factor activity"/>
    <property type="evidence" value="ECO:0007669"/>
    <property type="project" value="InterPro"/>
</dbReference>
<evidence type="ECO:0000259" key="1">
    <source>
        <dbReference type="PROSITE" id="PS50995"/>
    </source>
</evidence>
<dbReference type="SMART" id="SM00347">
    <property type="entry name" value="HTH_MARR"/>
    <property type="match status" value="1"/>
</dbReference>
<dbReference type="PANTHER" id="PTHR39515:SF2">
    <property type="entry name" value="HTH-TYPE TRANSCRIPTIONAL REGULATOR RV0880"/>
    <property type="match status" value="1"/>
</dbReference>
<gene>
    <name evidence="2" type="ORF">AVDCRST_MAG61-864</name>
</gene>
<dbReference type="PANTHER" id="PTHR39515">
    <property type="entry name" value="CONSERVED PROTEIN"/>
    <property type="match status" value="1"/>
</dbReference>
<feature type="domain" description="HTH marR-type" evidence="1">
    <location>
        <begin position="1"/>
        <end position="136"/>
    </location>
</feature>
<dbReference type="CDD" id="cd00090">
    <property type="entry name" value="HTH_ARSR"/>
    <property type="match status" value="1"/>
</dbReference>
<name>A0A6J4K9F7_9ACTN</name>
<dbReference type="InterPro" id="IPR000835">
    <property type="entry name" value="HTH_MarR-typ"/>
</dbReference>
<dbReference type="PROSITE" id="PS50995">
    <property type="entry name" value="HTH_MARR_2"/>
    <property type="match status" value="1"/>
</dbReference>
<dbReference type="SUPFAM" id="SSF46785">
    <property type="entry name" value="Winged helix' DNA-binding domain"/>
    <property type="match status" value="1"/>
</dbReference>
<sequence length="142" mass="15949">MDEDLHALGEDLITTSARIVRWVPKSTEYTLSLAAARILARLSDGGPTRISDLAHAERCSQPTITNHVKRLEAAELITRRSDPRDARAWMIELSPKGQQQLRDMRHSLGTSVEPYLARMSESDRQALRDGVDAMRRLMALDA</sequence>
<evidence type="ECO:0000313" key="2">
    <source>
        <dbReference type="EMBL" id="CAA9299646.1"/>
    </source>
</evidence>
<dbReference type="Pfam" id="PF01047">
    <property type="entry name" value="MarR"/>
    <property type="match status" value="1"/>
</dbReference>
<protein>
    <recommendedName>
        <fullName evidence="1">HTH marR-type domain-containing protein</fullName>
    </recommendedName>
</protein>
<dbReference type="InterPro" id="IPR036390">
    <property type="entry name" value="WH_DNA-bd_sf"/>
</dbReference>
<reference evidence="2" key="1">
    <citation type="submission" date="2020-02" db="EMBL/GenBank/DDBJ databases">
        <authorList>
            <person name="Meier V. D."/>
        </authorList>
    </citation>
    <scope>NUCLEOTIDE SEQUENCE</scope>
    <source>
        <strain evidence="2">AVDCRST_MAG61</strain>
    </source>
</reference>
<proteinExistence type="predicted"/>
<dbReference type="InterPro" id="IPR011991">
    <property type="entry name" value="ArsR-like_HTH"/>
</dbReference>
<dbReference type="EMBL" id="CADCTT010000129">
    <property type="protein sequence ID" value="CAA9299646.1"/>
    <property type="molecule type" value="Genomic_DNA"/>
</dbReference>
<dbReference type="AlphaFoldDB" id="A0A6J4K9F7"/>
<dbReference type="Gene3D" id="1.10.10.10">
    <property type="entry name" value="Winged helix-like DNA-binding domain superfamily/Winged helix DNA-binding domain"/>
    <property type="match status" value="1"/>
</dbReference>
<organism evidence="2">
    <name type="scientific">uncultured Friedmanniella sp</name>
    <dbReference type="NCBI Taxonomy" id="335381"/>
    <lineage>
        <taxon>Bacteria</taxon>
        <taxon>Bacillati</taxon>
        <taxon>Actinomycetota</taxon>
        <taxon>Actinomycetes</taxon>
        <taxon>Propionibacteriales</taxon>
        <taxon>Nocardioidaceae</taxon>
        <taxon>Friedmanniella</taxon>
        <taxon>environmental samples</taxon>
    </lineage>
</organism>
<accession>A0A6J4K9F7</accession>
<dbReference type="InterPro" id="IPR036388">
    <property type="entry name" value="WH-like_DNA-bd_sf"/>
</dbReference>
<dbReference type="InterPro" id="IPR052526">
    <property type="entry name" value="HTH-type_Bedaq_tolerance"/>
</dbReference>